<keyword evidence="9" id="KW-1185">Reference proteome</keyword>
<feature type="domain" description="Aminotransferase class I/classII large" evidence="7">
    <location>
        <begin position="33"/>
        <end position="359"/>
    </location>
</feature>
<dbReference type="Proteomes" id="UP001222800">
    <property type="component" value="Chromosome"/>
</dbReference>
<evidence type="ECO:0000313" key="9">
    <source>
        <dbReference type="Proteomes" id="UP001222800"/>
    </source>
</evidence>
<protein>
    <recommendedName>
        <fullName evidence="6">Histidinol-phosphate aminotransferase</fullName>
        <ecNumber evidence="6">2.6.1.9</ecNumber>
    </recommendedName>
    <alternativeName>
        <fullName evidence="6">Imidazole acetol-phosphate transaminase</fullName>
    </alternativeName>
</protein>
<comment type="similarity">
    <text evidence="6">Belongs to the class-II pyridoxal-phosphate-dependent aminotransferase family. Histidinol-phosphate aminotransferase subfamily.</text>
</comment>
<dbReference type="InterPro" id="IPR015422">
    <property type="entry name" value="PyrdxlP-dep_Trfase_small"/>
</dbReference>
<dbReference type="InterPro" id="IPR015421">
    <property type="entry name" value="PyrdxlP-dep_Trfase_major"/>
</dbReference>
<keyword evidence="4 6" id="KW-0808">Transferase</keyword>
<evidence type="ECO:0000256" key="1">
    <source>
        <dbReference type="ARBA" id="ARBA00001933"/>
    </source>
</evidence>
<dbReference type="RefSeq" id="WP_277732744.1">
    <property type="nucleotide sequence ID" value="NZ_CP120733.1"/>
</dbReference>
<dbReference type="EC" id="2.6.1.9" evidence="6"/>
<dbReference type="EMBL" id="CP120733">
    <property type="protein sequence ID" value="WFD10778.1"/>
    <property type="molecule type" value="Genomic_DNA"/>
</dbReference>
<dbReference type="PANTHER" id="PTHR43643">
    <property type="entry name" value="HISTIDINOL-PHOSPHATE AMINOTRANSFERASE 2"/>
    <property type="match status" value="1"/>
</dbReference>
<keyword evidence="5 6" id="KW-0663">Pyridoxal phosphate</keyword>
<comment type="pathway">
    <text evidence="6">Amino-acid biosynthesis; L-histidine biosynthesis; L-histidine from 5-phospho-alpha-D-ribose 1-diphosphate: step 7/9.</text>
</comment>
<keyword evidence="3 6" id="KW-0032">Aminotransferase</keyword>
<evidence type="ECO:0000259" key="7">
    <source>
        <dbReference type="Pfam" id="PF00155"/>
    </source>
</evidence>
<dbReference type="InterPro" id="IPR015424">
    <property type="entry name" value="PyrdxlP-dep_Trfase"/>
</dbReference>
<keyword evidence="6" id="KW-0368">Histidine biosynthesis</keyword>
<dbReference type="CDD" id="cd00609">
    <property type="entry name" value="AAT_like"/>
    <property type="match status" value="1"/>
</dbReference>
<accession>A0ABY8ECX2</accession>
<keyword evidence="6" id="KW-0028">Amino-acid biosynthesis</keyword>
<name>A0ABY8ECX2_9FIRM</name>
<evidence type="ECO:0000256" key="3">
    <source>
        <dbReference type="ARBA" id="ARBA00022576"/>
    </source>
</evidence>
<dbReference type="Pfam" id="PF00155">
    <property type="entry name" value="Aminotran_1_2"/>
    <property type="match status" value="1"/>
</dbReference>
<dbReference type="NCBIfam" id="TIGR01141">
    <property type="entry name" value="hisC"/>
    <property type="match status" value="1"/>
</dbReference>
<sequence>MSENLFRKEVASIKPYIPGKSVDELKKELGIEDIEKLASNENPLGPSPKAVEEIKKELDSIHIYPDPNCTKLKDGLCKRYNLKHENIVVGNGGEELLKIIAQTFINEGDEAIMANPTFGKYASEVLFMGGVAHQIELKDYKHDFEKFVEKINDKTKLIYVCNPNNPTGNIMTKDDVDYLVKNTPENVVLVFDEAYYEYAIKNDKYPDSLEILRNRPNTIILRTFSKVAGIASVRVGYLLTSSEITSAMNKMKMVFHVNRLAQAAGIGALGDPAHIDKTVKLNYECMSMMEKYFEENNMEYIKSNANFVFVNVGLDSKLVFEELLKKGIIVRPGYLWNCKDWLRVSTGTKDQIQKFIDALQEVLEDNKIHA</sequence>
<evidence type="ECO:0000256" key="5">
    <source>
        <dbReference type="ARBA" id="ARBA00022898"/>
    </source>
</evidence>
<proteinExistence type="inferred from homology"/>
<dbReference type="InterPro" id="IPR004839">
    <property type="entry name" value="Aminotransferase_I/II_large"/>
</dbReference>
<organism evidence="8 9">
    <name type="scientific">Tepidibacter hydrothermalis</name>
    <dbReference type="NCBI Taxonomy" id="3036126"/>
    <lineage>
        <taxon>Bacteria</taxon>
        <taxon>Bacillati</taxon>
        <taxon>Bacillota</taxon>
        <taxon>Clostridia</taxon>
        <taxon>Peptostreptococcales</taxon>
        <taxon>Peptostreptococcaceae</taxon>
        <taxon>Tepidibacter</taxon>
    </lineage>
</organism>
<dbReference type="InterPro" id="IPR050106">
    <property type="entry name" value="HistidinolP_aminotransfase"/>
</dbReference>
<evidence type="ECO:0000256" key="6">
    <source>
        <dbReference type="HAMAP-Rule" id="MF_01023"/>
    </source>
</evidence>
<evidence type="ECO:0000313" key="8">
    <source>
        <dbReference type="EMBL" id="WFD10778.1"/>
    </source>
</evidence>
<dbReference type="Gene3D" id="3.90.1150.10">
    <property type="entry name" value="Aspartate Aminotransferase, domain 1"/>
    <property type="match status" value="1"/>
</dbReference>
<evidence type="ECO:0000256" key="4">
    <source>
        <dbReference type="ARBA" id="ARBA00022679"/>
    </source>
</evidence>
<comment type="subunit">
    <text evidence="2 6">Homodimer.</text>
</comment>
<dbReference type="GO" id="GO:0004400">
    <property type="term" value="F:histidinol-phosphate transaminase activity"/>
    <property type="evidence" value="ECO:0007669"/>
    <property type="project" value="UniProtKB-EC"/>
</dbReference>
<dbReference type="InterPro" id="IPR005861">
    <property type="entry name" value="HisP_aminotrans"/>
</dbReference>
<dbReference type="Gene3D" id="3.40.640.10">
    <property type="entry name" value="Type I PLP-dependent aspartate aminotransferase-like (Major domain)"/>
    <property type="match status" value="1"/>
</dbReference>
<comment type="catalytic activity">
    <reaction evidence="6">
        <text>L-histidinol phosphate + 2-oxoglutarate = 3-(imidazol-4-yl)-2-oxopropyl phosphate + L-glutamate</text>
        <dbReference type="Rhea" id="RHEA:23744"/>
        <dbReference type="ChEBI" id="CHEBI:16810"/>
        <dbReference type="ChEBI" id="CHEBI:29985"/>
        <dbReference type="ChEBI" id="CHEBI:57766"/>
        <dbReference type="ChEBI" id="CHEBI:57980"/>
        <dbReference type="EC" id="2.6.1.9"/>
    </reaction>
</comment>
<reference evidence="8 9" key="1">
    <citation type="submission" date="2023-03" db="EMBL/GenBank/DDBJ databases">
        <title>Complete genome sequence of Tepidibacter sp. SWIR-1, isolated from a deep-sea hydrothermal vent.</title>
        <authorList>
            <person name="Li X."/>
        </authorList>
    </citation>
    <scope>NUCLEOTIDE SEQUENCE [LARGE SCALE GENOMIC DNA]</scope>
    <source>
        <strain evidence="8 9">SWIR-1</strain>
    </source>
</reference>
<dbReference type="PANTHER" id="PTHR43643:SF3">
    <property type="entry name" value="HISTIDINOL-PHOSPHATE AMINOTRANSFERASE"/>
    <property type="match status" value="1"/>
</dbReference>
<dbReference type="SUPFAM" id="SSF53383">
    <property type="entry name" value="PLP-dependent transferases"/>
    <property type="match status" value="1"/>
</dbReference>
<comment type="cofactor">
    <cofactor evidence="1 6">
        <name>pyridoxal 5'-phosphate</name>
        <dbReference type="ChEBI" id="CHEBI:597326"/>
    </cofactor>
</comment>
<dbReference type="HAMAP" id="MF_01023">
    <property type="entry name" value="HisC_aminotrans_2"/>
    <property type="match status" value="1"/>
</dbReference>
<gene>
    <name evidence="6 8" type="primary">hisC</name>
    <name evidence="8" type="ORF">P4S50_01495</name>
</gene>
<evidence type="ECO:0000256" key="2">
    <source>
        <dbReference type="ARBA" id="ARBA00011738"/>
    </source>
</evidence>
<feature type="modified residue" description="N6-(pyridoxal phosphate)lysine" evidence="6">
    <location>
        <position position="226"/>
    </location>
</feature>